<dbReference type="OrthoDB" id="9795204at2"/>
<organism evidence="1 2">
    <name type="scientific">Sulfurospirillum diekertiae</name>
    <dbReference type="NCBI Taxonomy" id="1854492"/>
    <lineage>
        <taxon>Bacteria</taxon>
        <taxon>Pseudomonadati</taxon>
        <taxon>Campylobacterota</taxon>
        <taxon>Epsilonproteobacteria</taxon>
        <taxon>Campylobacterales</taxon>
        <taxon>Sulfurospirillaceae</taxon>
        <taxon>Sulfurospirillum</taxon>
    </lineage>
</organism>
<dbReference type="AlphaFoldDB" id="A0A290HV52"/>
<sequence>MNEEKKELSCAECGTLNCHKHDSRYPKFCLTTNVDEQMLEESLACYKEEEGMDRKIALAAADIEGKYYGQLTRVEEILAFARRIDAKKIGIASCVGLAAESKIFAEILKVNGFDVFMAICKVGSRDKCDIGLTEEQKIRPNTFEPMCNPVLQAKYLNKAKTDINVIMGLCVGHDSLFIKYAKATTTYLVVKDRVLGHNPIAALHLTQTYYKKLLTPKVY</sequence>
<dbReference type="Proteomes" id="UP000217349">
    <property type="component" value="Chromosome"/>
</dbReference>
<proteinExistence type="predicted"/>
<reference evidence="2" key="1">
    <citation type="submission" date="2017-09" db="EMBL/GenBank/DDBJ databases">
        <title>The complete genome of Sulfurospirillum sp. JPD-1.</title>
        <authorList>
            <person name="Goris T."/>
        </authorList>
    </citation>
    <scope>NUCLEOTIDE SEQUENCE [LARGE SCALE GENOMIC DNA]</scope>
    <source>
        <strain evidence="2">JPD-1</strain>
    </source>
</reference>
<accession>A0A290HV52</accession>
<dbReference type="InterPro" id="IPR014997">
    <property type="entry name" value="DUF1847"/>
</dbReference>
<protein>
    <recommendedName>
        <fullName evidence="3">Metal-binding protein</fullName>
    </recommendedName>
</protein>
<name>A0A290HV52_9BACT</name>
<evidence type="ECO:0008006" key="3">
    <source>
        <dbReference type="Google" id="ProtNLM"/>
    </source>
</evidence>
<dbReference type="Pfam" id="PF08901">
    <property type="entry name" value="DUF1847"/>
    <property type="match status" value="1"/>
</dbReference>
<evidence type="ECO:0000313" key="1">
    <source>
        <dbReference type="EMBL" id="ATB69550.1"/>
    </source>
</evidence>
<dbReference type="KEGG" id="sulj:SJPD1_1441"/>
<evidence type="ECO:0000313" key="2">
    <source>
        <dbReference type="Proteomes" id="UP000217349"/>
    </source>
</evidence>
<dbReference type="RefSeq" id="WP_096046607.1">
    <property type="nucleotide sequence ID" value="NZ_CP023275.1"/>
</dbReference>
<dbReference type="EMBL" id="CP023275">
    <property type="protein sequence ID" value="ATB69550.1"/>
    <property type="molecule type" value="Genomic_DNA"/>
</dbReference>
<gene>
    <name evidence="1" type="ORF">SJPD1_1441</name>
</gene>